<organism evidence="13 14">
    <name type="scientific">Castanea mollissima</name>
    <name type="common">Chinese chestnut</name>
    <dbReference type="NCBI Taxonomy" id="60419"/>
    <lineage>
        <taxon>Eukaryota</taxon>
        <taxon>Viridiplantae</taxon>
        <taxon>Streptophyta</taxon>
        <taxon>Embryophyta</taxon>
        <taxon>Tracheophyta</taxon>
        <taxon>Spermatophyta</taxon>
        <taxon>Magnoliopsida</taxon>
        <taxon>eudicotyledons</taxon>
        <taxon>Gunneridae</taxon>
        <taxon>Pentapetalae</taxon>
        <taxon>rosids</taxon>
        <taxon>fabids</taxon>
        <taxon>Fagales</taxon>
        <taxon>Fagaceae</taxon>
        <taxon>Castanea</taxon>
    </lineage>
</organism>
<dbReference type="InterPro" id="IPR008271">
    <property type="entry name" value="Ser/Thr_kinase_AS"/>
</dbReference>
<protein>
    <recommendedName>
        <fullName evidence="2">RING-type E3 ubiquitin transferase</fullName>
        <ecNumber evidence="2">2.3.2.27</ecNumber>
    </recommendedName>
</protein>
<keyword evidence="4" id="KW-0808">Transferase</keyword>
<accession>A0A8J4V3F0</accession>
<dbReference type="InterPro" id="IPR051348">
    <property type="entry name" value="U-box_ubiquitin_ligases"/>
</dbReference>
<dbReference type="Gene3D" id="3.30.200.20">
    <property type="entry name" value="Phosphorylase Kinase, domain 1"/>
    <property type="match status" value="1"/>
</dbReference>
<dbReference type="Pfam" id="PF07714">
    <property type="entry name" value="PK_Tyr_Ser-Thr"/>
    <property type="match status" value="1"/>
</dbReference>
<name>A0A8J4V3F0_9ROSI</name>
<dbReference type="CDD" id="cd01989">
    <property type="entry name" value="USP_STK_Ubox_N"/>
    <property type="match status" value="1"/>
</dbReference>
<evidence type="ECO:0000256" key="7">
    <source>
        <dbReference type="ARBA" id="ARBA00022786"/>
    </source>
</evidence>
<dbReference type="GO" id="GO:0004674">
    <property type="term" value="F:protein serine/threonine kinase activity"/>
    <property type="evidence" value="ECO:0007669"/>
    <property type="project" value="UniProtKB-KW"/>
</dbReference>
<dbReference type="Gene3D" id="3.40.50.620">
    <property type="entry name" value="HUPs"/>
    <property type="match status" value="1"/>
</dbReference>
<dbReference type="GO" id="GO:0005524">
    <property type="term" value="F:ATP binding"/>
    <property type="evidence" value="ECO:0007669"/>
    <property type="project" value="UniProtKB-UniRule"/>
</dbReference>
<dbReference type="InterPro" id="IPR011009">
    <property type="entry name" value="Kinase-like_dom_sf"/>
</dbReference>
<evidence type="ECO:0000256" key="1">
    <source>
        <dbReference type="ARBA" id="ARBA00000900"/>
    </source>
</evidence>
<evidence type="ECO:0000256" key="6">
    <source>
        <dbReference type="ARBA" id="ARBA00022777"/>
    </source>
</evidence>
<feature type="binding site" evidence="9">
    <location>
        <position position="503"/>
    </location>
    <ligand>
        <name>ATP</name>
        <dbReference type="ChEBI" id="CHEBI:30616"/>
    </ligand>
</feature>
<dbReference type="SUPFAM" id="SSF56112">
    <property type="entry name" value="Protein kinase-like (PK-like)"/>
    <property type="match status" value="1"/>
</dbReference>
<evidence type="ECO:0000256" key="10">
    <source>
        <dbReference type="SAM" id="Coils"/>
    </source>
</evidence>
<dbReference type="InterPro" id="IPR014729">
    <property type="entry name" value="Rossmann-like_a/b/a_fold"/>
</dbReference>
<keyword evidence="8 9" id="KW-0067">ATP-binding</keyword>
<dbReference type="InterPro" id="IPR017441">
    <property type="entry name" value="Protein_kinase_ATP_BS"/>
</dbReference>
<evidence type="ECO:0000256" key="3">
    <source>
        <dbReference type="ARBA" id="ARBA00022527"/>
    </source>
</evidence>
<evidence type="ECO:0000256" key="4">
    <source>
        <dbReference type="ARBA" id="ARBA00022679"/>
    </source>
</evidence>
<sequence>MANRHEASEVFLFEDIIYVALGTDVRECKSILLWAVQNSGGKKICILHVHQPPQLIPFMGARAPASKLKESIVREYRENERQKMQKTLDDYLLICRQMGVRAQKVYTEMDRIEEGIVDLISQHDIKKLVMGAAAEKQYKKKMMELRSTKAMYVREKAPVSCQIQFICKGNLIHTRQSRADTETGEANHLRSRSVTFCQNRDITEPGPANFYRSQSVTLGHNRDIHERNILFPQGMEELPSLKNKFDAEESSPDEWDGSSRRSPSVYSTRSPKRVVDLTLASWSEGNELSTLSPPSYYSRSPSAVEAASSLRQPSSSSLSTSSSNGALSAAVSLDGSLDNTLYEQYQQAAEEAEKETQRRRKAERDLVEALRRAQEESFQRKEIEEALIKGKEEVEKVKNQRDQLMEEFRNSQEQVILLKIQLENLQKERDEFKMERDNALKEAEELRRKQAEASRHLPQFFSEYSLSEIEEATHGFDESLKIGQGGYGSIYKGRLHQTKVAIKRLESQGSQGPSEFRMEVRVLSHLRHPNLVRLVGSCPEVFALIYEYLPCGSLEDRLNCKDNSPPLSWQTRICIATELCSVLVYLHCIKPHSIVHGDLKPSNVLLDSNFVCKLSDFGICRMLCRDRSSSNNTTLCHFTDPKGTIPYIDPEFVDTGKLTRKSDVYSFGIILIQLLTGRSAIKLANAVQNALDARNLKALLDPSAGDWPFELAQELARLALRCCDKNRKNRPDLGSDVRNVLEQMRASCVASSLSRLDPE</sequence>
<keyword evidence="7" id="KW-0833">Ubl conjugation pathway</keyword>
<evidence type="ECO:0000256" key="2">
    <source>
        <dbReference type="ARBA" id="ARBA00012483"/>
    </source>
</evidence>
<keyword evidence="14" id="KW-1185">Reference proteome</keyword>
<dbReference type="AlphaFoldDB" id="A0A8J4V3F0"/>
<dbReference type="InterPro" id="IPR000719">
    <property type="entry name" value="Prot_kinase_dom"/>
</dbReference>
<feature type="domain" description="Protein kinase" evidence="12">
    <location>
        <begin position="476"/>
        <end position="744"/>
    </location>
</feature>
<dbReference type="PANTHER" id="PTHR45647">
    <property type="entry name" value="OS02G0152300 PROTEIN"/>
    <property type="match status" value="1"/>
</dbReference>
<evidence type="ECO:0000313" key="14">
    <source>
        <dbReference type="Proteomes" id="UP000737018"/>
    </source>
</evidence>
<dbReference type="PROSITE" id="PS50011">
    <property type="entry name" value="PROTEIN_KINASE_DOM"/>
    <property type="match status" value="1"/>
</dbReference>
<dbReference type="Proteomes" id="UP000737018">
    <property type="component" value="Unassembled WGS sequence"/>
</dbReference>
<dbReference type="PROSITE" id="PS00108">
    <property type="entry name" value="PROTEIN_KINASE_ST"/>
    <property type="match status" value="1"/>
</dbReference>
<dbReference type="FunFam" id="3.30.200.20:FF:000039">
    <property type="entry name" value="receptor-like protein kinase FERONIA"/>
    <property type="match status" value="1"/>
</dbReference>
<dbReference type="GO" id="GO:0061630">
    <property type="term" value="F:ubiquitin protein ligase activity"/>
    <property type="evidence" value="ECO:0007669"/>
    <property type="project" value="UniProtKB-EC"/>
</dbReference>
<dbReference type="InterPro" id="IPR001245">
    <property type="entry name" value="Ser-Thr/Tyr_kinase_cat_dom"/>
</dbReference>
<evidence type="ECO:0000256" key="8">
    <source>
        <dbReference type="ARBA" id="ARBA00022840"/>
    </source>
</evidence>
<dbReference type="OrthoDB" id="4062651at2759"/>
<dbReference type="EMBL" id="JRKL02008290">
    <property type="protein sequence ID" value="KAF3947008.1"/>
    <property type="molecule type" value="Genomic_DNA"/>
</dbReference>
<keyword evidence="10" id="KW-0175">Coiled coil</keyword>
<proteinExistence type="predicted"/>
<keyword evidence="6" id="KW-0418">Kinase</keyword>
<evidence type="ECO:0000313" key="13">
    <source>
        <dbReference type="EMBL" id="KAF3947008.1"/>
    </source>
</evidence>
<evidence type="ECO:0000256" key="11">
    <source>
        <dbReference type="SAM" id="MobiDB-lite"/>
    </source>
</evidence>
<keyword evidence="5 9" id="KW-0547">Nucleotide-binding</keyword>
<dbReference type="SUPFAM" id="SSF52402">
    <property type="entry name" value="Adenine nucleotide alpha hydrolases-like"/>
    <property type="match status" value="1"/>
</dbReference>
<feature type="compositionally biased region" description="Polar residues" evidence="11">
    <location>
        <begin position="260"/>
        <end position="269"/>
    </location>
</feature>
<gene>
    <name evidence="13" type="ORF">CMV_026797</name>
</gene>
<dbReference type="PROSITE" id="PS00107">
    <property type="entry name" value="PROTEIN_KINASE_ATP"/>
    <property type="match status" value="1"/>
</dbReference>
<comment type="caution">
    <text evidence="13">The sequence shown here is derived from an EMBL/GenBank/DDBJ whole genome shotgun (WGS) entry which is preliminary data.</text>
</comment>
<feature type="region of interest" description="Disordered" evidence="11">
    <location>
        <begin position="245"/>
        <end position="270"/>
    </location>
</feature>
<dbReference type="SMART" id="SM00220">
    <property type="entry name" value="S_TKc"/>
    <property type="match status" value="1"/>
</dbReference>
<keyword evidence="3" id="KW-0723">Serine/threonine-protein kinase</keyword>
<evidence type="ECO:0000259" key="12">
    <source>
        <dbReference type="PROSITE" id="PS50011"/>
    </source>
</evidence>
<dbReference type="EC" id="2.3.2.27" evidence="2"/>
<comment type="catalytic activity">
    <reaction evidence="1">
        <text>S-ubiquitinyl-[E2 ubiquitin-conjugating enzyme]-L-cysteine + [acceptor protein]-L-lysine = [E2 ubiquitin-conjugating enzyme]-L-cysteine + N(6)-ubiquitinyl-[acceptor protein]-L-lysine.</text>
        <dbReference type="EC" id="2.3.2.27"/>
    </reaction>
</comment>
<dbReference type="PANTHER" id="PTHR45647:SF100">
    <property type="entry name" value="U-BOX DOMAIN-CONTAINING PROTEIN 33"/>
    <property type="match status" value="1"/>
</dbReference>
<dbReference type="Gene3D" id="1.10.510.10">
    <property type="entry name" value="Transferase(Phosphotransferase) domain 1"/>
    <property type="match status" value="1"/>
</dbReference>
<reference evidence="13" key="1">
    <citation type="submission" date="2020-03" db="EMBL/GenBank/DDBJ databases">
        <title>Castanea mollissima Vanexum genome sequencing.</title>
        <authorList>
            <person name="Staton M."/>
        </authorList>
    </citation>
    <scope>NUCLEOTIDE SEQUENCE</scope>
    <source>
        <tissue evidence="13">Leaf</tissue>
    </source>
</reference>
<feature type="coiled-coil region" evidence="10">
    <location>
        <begin position="342"/>
        <end position="456"/>
    </location>
</feature>
<evidence type="ECO:0000256" key="5">
    <source>
        <dbReference type="ARBA" id="ARBA00022741"/>
    </source>
</evidence>
<evidence type="ECO:0000256" key="9">
    <source>
        <dbReference type="PROSITE-ProRule" id="PRU10141"/>
    </source>
</evidence>